<dbReference type="InterPro" id="IPR008920">
    <property type="entry name" value="TF_FadR/GntR_C"/>
</dbReference>
<evidence type="ECO:0000313" key="6">
    <source>
        <dbReference type="Proteomes" id="UP001224359"/>
    </source>
</evidence>
<dbReference type="InterPro" id="IPR036388">
    <property type="entry name" value="WH-like_DNA-bd_sf"/>
</dbReference>
<proteinExistence type="predicted"/>
<dbReference type="PRINTS" id="PR00035">
    <property type="entry name" value="HTHGNTR"/>
</dbReference>
<dbReference type="PROSITE" id="PS50949">
    <property type="entry name" value="HTH_GNTR"/>
    <property type="match status" value="1"/>
</dbReference>
<dbReference type="PANTHER" id="PTHR43537">
    <property type="entry name" value="TRANSCRIPTIONAL REGULATOR, GNTR FAMILY"/>
    <property type="match status" value="1"/>
</dbReference>
<dbReference type="SMART" id="SM00895">
    <property type="entry name" value="FCD"/>
    <property type="match status" value="1"/>
</dbReference>
<evidence type="ECO:0000256" key="3">
    <source>
        <dbReference type="ARBA" id="ARBA00023163"/>
    </source>
</evidence>
<evidence type="ECO:0000259" key="4">
    <source>
        <dbReference type="PROSITE" id="PS50949"/>
    </source>
</evidence>
<dbReference type="SUPFAM" id="SSF48008">
    <property type="entry name" value="GntR ligand-binding domain-like"/>
    <property type="match status" value="1"/>
</dbReference>
<dbReference type="Pfam" id="PF07729">
    <property type="entry name" value="FCD"/>
    <property type="match status" value="1"/>
</dbReference>
<dbReference type="CDD" id="cd07377">
    <property type="entry name" value="WHTH_GntR"/>
    <property type="match status" value="1"/>
</dbReference>
<keyword evidence="6" id="KW-1185">Reference proteome</keyword>
<dbReference type="SMART" id="SM00345">
    <property type="entry name" value="HTH_GNTR"/>
    <property type="match status" value="1"/>
</dbReference>
<dbReference type="Gene3D" id="1.20.120.530">
    <property type="entry name" value="GntR ligand-binding domain-like"/>
    <property type="match status" value="1"/>
</dbReference>
<dbReference type="Proteomes" id="UP001224359">
    <property type="component" value="Unassembled WGS sequence"/>
</dbReference>
<name>A0ABT9VB26_9BACI</name>
<gene>
    <name evidence="5" type="ORF">J2S77_000117</name>
</gene>
<comment type="caution">
    <text evidence="5">The sequence shown here is derived from an EMBL/GenBank/DDBJ whole genome shotgun (WGS) entry which is preliminary data.</text>
</comment>
<sequence>MKKKTFQTIERPSLREQVYQQIKDAIVRLELEPGQKVRDQTLASDFAVSRTPVREALRRLEDEGLVEAKPGSVTKVAEIDEQEVKQATKVVASLHALAAKEACPMLTQTDLDELVTINDNLAKCLEEQDLTEAVKCDDQFHQVFLSRAGNHEIMRALEPVQPKIRRLEFAKFKSVDGINSVSDHQEIIEACYNQDANLVTTLVEQNWLSLFELLTQ</sequence>
<dbReference type="PANTHER" id="PTHR43537:SF24">
    <property type="entry name" value="GLUCONATE OPERON TRANSCRIPTIONAL REPRESSOR"/>
    <property type="match status" value="1"/>
</dbReference>
<keyword evidence="1" id="KW-0805">Transcription regulation</keyword>
<keyword evidence="3" id="KW-0804">Transcription</keyword>
<protein>
    <submittedName>
        <fullName evidence="5">DNA-binding GntR family transcriptional regulator</fullName>
    </submittedName>
</protein>
<dbReference type="SUPFAM" id="SSF46785">
    <property type="entry name" value="Winged helix' DNA-binding domain"/>
    <property type="match status" value="1"/>
</dbReference>
<dbReference type="InterPro" id="IPR011711">
    <property type="entry name" value="GntR_C"/>
</dbReference>
<keyword evidence="2 5" id="KW-0238">DNA-binding</keyword>
<dbReference type="InterPro" id="IPR036390">
    <property type="entry name" value="WH_DNA-bd_sf"/>
</dbReference>
<reference evidence="5 6" key="1">
    <citation type="submission" date="2023-07" db="EMBL/GenBank/DDBJ databases">
        <title>Genomic Encyclopedia of Type Strains, Phase IV (KMG-IV): sequencing the most valuable type-strain genomes for metagenomic binning, comparative biology and taxonomic classification.</title>
        <authorList>
            <person name="Goeker M."/>
        </authorList>
    </citation>
    <scope>NUCLEOTIDE SEQUENCE [LARGE SCALE GENOMIC DNA]</scope>
    <source>
        <strain evidence="5 6">DSM 16460</strain>
    </source>
</reference>
<organism evidence="5 6">
    <name type="scientific">Alkalibacillus salilacus</name>
    <dbReference type="NCBI Taxonomy" id="284582"/>
    <lineage>
        <taxon>Bacteria</taxon>
        <taxon>Bacillati</taxon>
        <taxon>Bacillota</taxon>
        <taxon>Bacilli</taxon>
        <taxon>Bacillales</taxon>
        <taxon>Bacillaceae</taxon>
        <taxon>Alkalibacillus</taxon>
    </lineage>
</organism>
<evidence type="ECO:0000256" key="2">
    <source>
        <dbReference type="ARBA" id="ARBA00023125"/>
    </source>
</evidence>
<accession>A0ABT9VB26</accession>
<evidence type="ECO:0000256" key="1">
    <source>
        <dbReference type="ARBA" id="ARBA00023015"/>
    </source>
</evidence>
<dbReference type="EMBL" id="JAUSTQ010000001">
    <property type="protein sequence ID" value="MDQ0158167.1"/>
    <property type="molecule type" value="Genomic_DNA"/>
</dbReference>
<dbReference type="RefSeq" id="WP_306973666.1">
    <property type="nucleotide sequence ID" value="NZ_JAUSTQ010000001.1"/>
</dbReference>
<dbReference type="InterPro" id="IPR000524">
    <property type="entry name" value="Tscrpt_reg_HTH_GntR"/>
</dbReference>
<feature type="domain" description="HTH gntR-type" evidence="4">
    <location>
        <begin position="12"/>
        <end position="79"/>
    </location>
</feature>
<dbReference type="Pfam" id="PF00392">
    <property type="entry name" value="GntR"/>
    <property type="match status" value="1"/>
</dbReference>
<dbReference type="Gene3D" id="1.10.10.10">
    <property type="entry name" value="Winged helix-like DNA-binding domain superfamily/Winged helix DNA-binding domain"/>
    <property type="match status" value="1"/>
</dbReference>
<dbReference type="GO" id="GO:0003677">
    <property type="term" value="F:DNA binding"/>
    <property type="evidence" value="ECO:0007669"/>
    <property type="project" value="UniProtKB-KW"/>
</dbReference>
<evidence type="ECO:0000313" key="5">
    <source>
        <dbReference type="EMBL" id="MDQ0158167.1"/>
    </source>
</evidence>